<dbReference type="UniPathway" id="UPA00360"/>
<keyword evidence="10" id="KW-1133">Transmembrane helix</keyword>
<dbReference type="Gene3D" id="1.10.1200.10">
    <property type="entry name" value="ACP-like"/>
    <property type="match status" value="1"/>
</dbReference>
<dbReference type="InterPro" id="IPR042099">
    <property type="entry name" value="ANL_N_sf"/>
</dbReference>
<evidence type="ECO:0000256" key="9">
    <source>
        <dbReference type="HAMAP-Rule" id="MF_01217"/>
    </source>
</evidence>
<dbReference type="InterPro" id="IPR020845">
    <property type="entry name" value="AMP-binding_CS"/>
</dbReference>
<evidence type="ECO:0000256" key="10">
    <source>
        <dbReference type="SAM" id="Phobius"/>
    </source>
</evidence>
<comment type="subcellular location">
    <subcellularLocation>
        <location evidence="9">Cytoplasm</location>
    </subcellularLocation>
</comment>
<keyword evidence="9" id="KW-0963">Cytoplasm</keyword>
<dbReference type="InterPro" id="IPR000873">
    <property type="entry name" value="AMP-dep_synth/lig_dom"/>
</dbReference>
<dbReference type="InterPro" id="IPR045851">
    <property type="entry name" value="AMP-bd_C_sf"/>
</dbReference>
<dbReference type="PANTHER" id="PTHR43272">
    <property type="entry name" value="LONG-CHAIN-FATTY-ACID--COA LIGASE"/>
    <property type="match status" value="1"/>
</dbReference>
<comment type="catalytic activity">
    <reaction evidence="8">
        <text>a long-chain fatty acid + ATP + CoA = a long-chain fatty acyl-CoA + AMP + diphosphate</text>
        <dbReference type="Rhea" id="RHEA:15421"/>
        <dbReference type="ChEBI" id="CHEBI:30616"/>
        <dbReference type="ChEBI" id="CHEBI:33019"/>
        <dbReference type="ChEBI" id="CHEBI:57287"/>
        <dbReference type="ChEBI" id="CHEBI:57560"/>
        <dbReference type="ChEBI" id="CHEBI:83139"/>
        <dbReference type="ChEBI" id="CHEBI:456215"/>
        <dbReference type="EC" id="6.2.1.3"/>
    </reaction>
    <physiologicalReaction direction="left-to-right" evidence="8">
        <dbReference type="Rhea" id="RHEA:15422"/>
    </physiologicalReaction>
</comment>
<proteinExistence type="inferred from homology"/>
<organism evidence="12">
    <name type="scientific">Desulfobacca acetoxidans</name>
    <dbReference type="NCBI Taxonomy" id="60893"/>
    <lineage>
        <taxon>Bacteria</taxon>
        <taxon>Pseudomonadati</taxon>
        <taxon>Thermodesulfobacteriota</taxon>
        <taxon>Desulfobaccia</taxon>
        <taxon>Desulfobaccales</taxon>
        <taxon>Desulfobaccaceae</taxon>
        <taxon>Desulfobacca</taxon>
    </lineage>
</organism>
<dbReference type="PROSITE" id="PS50075">
    <property type="entry name" value="CARRIER"/>
    <property type="match status" value="1"/>
</dbReference>
<evidence type="ECO:0000256" key="6">
    <source>
        <dbReference type="ARBA" id="ARBA00023098"/>
    </source>
</evidence>
<keyword evidence="10" id="KW-0472">Membrane</keyword>
<dbReference type="Pfam" id="PF00501">
    <property type="entry name" value="AMP-binding"/>
    <property type="match status" value="1"/>
</dbReference>
<comment type="pathway">
    <text evidence="9">Lipid metabolism; fatty acid biosynthesis.</text>
</comment>
<dbReference type="InterPro" id="IPR020806">
    <property type="entry name" value="PKS_PP-bd"/>
</dbReference>
<evidence type="ECO:0000256" key="7">
    <source>
        <dbReference type="ARBA" id="ARBA00023160"/>
    </source>
</evidence>
<accession>A0A7C3WTG0</accession>
<dbReference type="InterPro" id="IPR025110">
    <property type="entry name" value="AMP-bd_C"/>
</dbReference>
<feature type="modified residue" description="O-(pantetheine 4'-phosphoryl)serine" evidence="9">
    <location>
        <position position="597"/>
    </location>
</feature>
<feature type="domain" description="Carrier" evidence="11">
    <location>
        <begin position="561"/>
        <end position="637"/>
    </location>
</feature>
<dbReference type="InterPro" id="IPR036736">
    <property type="entry name" value="ACP-like_sf"/>
</dbReference>
<dbReference type="SUPFAM" id="SSF47336">
    <property type="entry name" value="ACP-like"/>
    <property type="match status" value="1"/>
</dbReference>
<evidence type="ECO:0000313" key="12">
    <source>
        <dbReference type="EMBL" id="HGB14877.1"/>
    </source>
</evidence>
<comment type="similarity">
    <text evidence="9">Belongs to the acyl carrier protein (ACP) family.</text>
</comment>
<name>A0A7C3WTG0_9BACT</name>
<keyword evidence="7 9" id="KW-0275">Fatty acid biosynthesis</keyword>
<dbReference type="EMBL" id="DTHB01000045">
    <property type="protein sequence ID" value="HGB14877.1"/>
    <property type="molecule type" value="Genomic_DNA"/>
</dbReference>
<keyword evidence="6 9" id="KW-0443">Lipid metabolism</keyword>
<comment type="PTM">
    <text evidence="9">4'-phosphopantetheine is transferred from CoA to a specific serine of apo-ACP by AcpS. This modification is essential for activity because fatty acids are bound in thioester linkage to the sulfhydryl of the prosthetic group.</text>
</comment>
<dbReference type="SMART" id="SM00563">
    <property type="entry name" value="PlsC"/>
    <property type="match status" value="1"/>
</dbReference>
<comment type="function">
    <text evidence="1 9">Carrier of the growing fatty acid chain in fatty acid biosynthesis.</text>
</comment>
<dbReference type="Gene3D" id="3.30.300.30">
    <property type="match status" value="1"/>
</dbReference>
<feature type="transmembrane region" description="Helical" evidence="10">
    <location>
        <begin position="673"/>
        <end position="694"/>
    </location>
</feature>
<dbReference type="GO" id="GO:0031177">
    <property type="term" value="F:phosphopantetheine binding"/>
    <property type="evidence" value="ECO:0007669"/>
    <property type="project" value="InterPro"/>
</dbReference>
<keyword evidence="5 9" id="KW-0276">Fatty acid metabolism</keyword>
<evidence type="ECO:0000256" key="4">
    <source>
        <dbReference type="ARBA" id="ARBA00022553"/>
    </source>
</evidence>
<dbReference type="InterPro" id="IPR009081">
    <property type="entry name" value="PP-bd_ACP"/>
</dbReference>
<evidence type="ECO:0000256" key="3">
    <source>
        <dbReference type="ARBA" id="ARBA00022516"/>
    </source>
</evidence>
<dbReference type="AlphaFoldDB" id="A0A7C3WTG0"/>
<reference evidence="12" key="1">
    <citation type="journal article" date="2020" name="mSystems">
        <title>Genome- and Community-Level Interaction Insights into Carbon Utilization and Element Cycling Functions of Hydrothermarchaeota in Hydrothermal Sediment.</title>
        <authorList>
            <person name="Zhou Z."/>
            <person name="Liu Y."/>
            <person name="Xu W."/>
            <person name="Pan J."/>
            <person name="Luo Z.H."/>
            <person name="Li M."/>
        </authorList>
    </citation>
    <scope>NUCLEOTIDE SEQUENCE [LARGE SCALE GENOMIC DNA]</scope>
    <source>
        <strain evidence="12">SpSt-776</strain>
    </source>
</reference>
<dbReference type="GO" id="GO:0000036">
    <property type="term" value="F:acyl carrier activity"/>
    <property type="evidence" value="ECO:0007669"/>
    <property type="project" value="UniProtKB-UniRule"/>
</dbReference>
<dbReference type="InterPro" id="IPR006162">
    <property type="entry name" value="Ppantetheine_attach_site"/>
</dbReference>
<sequence>MYVPLTHKLAEIVRGAPEKVAILSREGDSVQTFTYGQIFEACQRLAGGLLKMGVKKGDRLAIMLENRPEWPICYFGLLMAGAVAVPLDLQSRPGQIEYMLKQTRARVLFTSGQGPLEELANLPFLHRVVLVGPGPVLKKVQLFPELLQEPAGDFPRLQAEDLASIIYTSGTTGPPKGVMLTHKNFLANFLSIQRLEAIRPEDNFLSLLPLSHAFPFMATLIVPLFSGTRITYLNTLKPEQVLRCIREQKVTILAVTPQVLEHFYQGIRNRLAGLPLGLGTALIGLLHWGGRLEPVLGLNPAQPLLRKIRAVLGPQFRFFISGGAKLPVDLQLNLRRLGFEVREGYGLTETAPVVSLNPPEAPKTGSVGKPLPGVEVRIRDPDPQGVGEILIRGDNVTPGYYRNKAATRKALRDGWFYSGDLGYLDQDGYLFVKERLKDIIVLRSGQKVSAGEVARHYLQAATIKEIYVMPDPREEKLVAVVVPDFDYFRASGETDVYGEVKWHLEYYSQQLEPYKRVRDFVLINQELPKTRLGKVRHHEAEALYRERAGRRYEKKKLAQEEELSEVGEAVVEILGQQTGSDRIALDDHLELDLGLDSLALVELVAALEERFGIAIREEEFSGIFTVAELIRFIEGKHPEFIQIREEKARTWQEILRAEPPAALLAKVSLDSGFGGRLFTLGGYLALAALFRLFLNLRIFRTAELGPAGYILCPNHASYLDGFLVFTAVPRQVRPHLFFMGYSRYFDKPLVRNLVRLMRVIPVNSARHLVEAMQAAAFVLRRGGVLCIFPEGARSLSGHLRTFKKGVAVLAKELNIRLVPVFIRGSYEAWPAHAVWPRPYPVTIGFGRSYDAAELKEEGLALQPGAPDYEAITLGLREAVIELGRELEEKVKD</sequence>
<keyword evidence="3 9" id="KW-0444">Lipid biosynthesis</keyword>
<dbReference type="SMART" id="SM00823">
    <property type="entry name" value="PKS_PP"/>
    <property type="match status" value="1"/>
</dbReference>
<dbReference type="HAMAP" id="MF_01217">
    <property type="entry name" value="Acyl_carrier"/>
    <property type="match status" value="1"/>
</dbReference>
<dbReference type="Gene3D" id="3.40.50.12780">
    <property type="entry name" value="N-terminal domain of ligase-like"/>
    <property type="match status" value="1"/>
</dbReference>
<dbReference type="InterPro" id="IPR002123">
    <property type="entry name" value="Plipid/glycerol_acylTrfase"/>
</dbReference>
<dbReference type="Pfam" id="PF01553">
    <property type="entry name" value="Acyltransferase"/>
    <property type="match status" value="1"/>
</dbReference>
<dbReference type="GO" id="GO:0016746">
    <property type="term" value="F:acyltransferase activity"/>
    <property type="evidence" value="ECO:0007669"/>
    <property type="project" value="InterPro"/>
</dbReference>
<keyword evidence="4 9" id="KW-0597">Phosphoprotein</keyword>
<dbReference type="CDD" id="cd07989">
    <property type="entry name" value="LPLAT_AGPAT-like"/>
    <property type="match status" value="1"/>
</dbReference>
<dbReference type="PANTHER" id="PTHR43272:SF52">
    <property type="entry name" value="AMP-DEPENDENT SYNTHETASE_LIGASE DOMAIN-CONTAINING PROTEIN"/>
    <property type="match status" value="1"/>
</dbReference>
<keyword evidence="10" id="KW-0812">Transmembrane</keyword>
<evidence type="ECO:0000256" key="8">
    <source>
        <dbReference type="ARBA" id="ARBA00024484"/>
    </source>
</evidence>
<dbReference type="SUPFAM" id="SSF69593">
    <property type="entry name" value="Glycerol-3-phosphate (1)-acyltransferase"/>
    <property type="match status" value="1"/>
</dbReference>
<dbReference type="PROSITE" id="PS00012">
    <property type="entry name" value="PHOSPHOPANTETHEINE"/>
    <property type="match status" value="1"/>
</dbReference>
<evidence type="ECO:0000256" key="1">
    <source>
        <dbReference type="ARBA" id="ARBA00003180"/>
    </source>
</evidence>
<evidence type="ECO:0000256" key="2">
    <source>
        <dbReference type="ARBA" id="ARBA00022450"/>
    </source>
</evidence>
<dbReference type="GO" id="GO:0016020">
    <property type="term" value="C:membrane"/>
    <property type="evidence" value="ECO:0007669"/>
    <property type="project" value="TreeGrafter"/>
</dbReference>
<dbReference type="Pfam" id="PF00550">
    <property type="entry name" value="PP-binding"/>
    <property type="match status" value="1"/>
</dbReference>
<dbReference type="PROSITE" id="PS00455">
    <property type="entry name" value="AMP_BINDING"/>
    <property type="match status" value="1"/>
</dbReference>
<dbReference type="UniPathway" id="UPA00094"/>
<gene>
    <name evidence="9" type="primary">acpP</name>
    <name evidence="12" type="ORF">ENV62_06550</name>
</gene>
<comment type="caution">
    <text evidence="12">The sequence shown here is derived from an EMBL/GenBank/DDBJ whole genome shotgun (WGS) entry which is preliminary data.</text>
</comment>
<evidence type="ECO:0000259" key="11">
    <source>
        <dbReference type="PROSITE" id="PS50075"/>
    </source>
</evidence>
<dbReference type="Pfam" id="PF13193">
    <property type="entry name" value="AMP-binding_C"/>
    <property type="match status" value="1"/>
</dbReference>
<dbReference type="GO" id="GO:0036104">
    <property type="term" value="P:Kdo2-lipid A biosynthetic process"/>
    <property type="evidence" value="ECO:0007669"/>
    <property type="project" value="UniProtKB-UniPathway"/>
</dbReference>
<dbReference type="SUPFAM" id="SSF56801">
    <property type="entry name" value="Acetyl-CoA synthetase-like"/>
    <property type="match status" value="1"/>
</dbReference>
<keyword evidence="2 9" id="KW-0596">Phosphopantetheine</keyword>
<dbReference type="InterPro" id="IPR003231">
    <property type="entry name" value="ACP"/>
</dbReference>
<evidence type="ECO:0000256" key="5">
    <source>
        <dbReference type="ARBA" id="ARBA00022832"/>
    </source>
</evidence>
<protein>
    <recommendedName>
        <fullName evidence="9">Acyl carrier protein</fullName>
        <shortName evidence="9">ACP</shortName>
    </recommendedName>
</protein>
<dbReference type="GO" id="GO:0004467">
    <property type="term" value="F:long-chain fatty acid-CoA ligase activity"/>
    <property type="evidence" value="ECO:0007669"/>
    <property type="project" value="UniProtKB-EC"/>
</dbReference>
<dbReference type="GO" id="GO:0005737">
    <property type="term" value="C:cytoplasm"/>
    <property type="evidence" value="ECO:0007669"/>
    <property type="project" value="UniProtKB-SubCell"/>
</dbReference>